<keyword evidence="2" id="KW-1185">Reference proteome</keyword>
<dbReference type="RefSeq" id="WP_155600828.1">
    <property type="nucleotide sequence ID" value="NZ_RCNR01000044.1"/>
</dbReference>
<dbReference type="Proteomes" id="UP000540519">
    <property type="component" value="Unassembled WGS sequence"/>
</dbReference>
<reference evidence="1 2" key="1">
    <citation type="journal article" date="2019" name="Mar. Drugs">
        <title>Comparative Genomics and CAZyme Genome Repertoires of Marine Zobellia amurskyensis KMM 3526(T) and Zobellia laminariae KMM 3676(T).</title>
        <authorList>
            <person name="Chernysheva N."/>
            <person name="Bystritskaya E."/>
            <person name="Stenkova A."/>
            <person name="Golovkin I."/>
            <person name="Nedashkovskaya O."/>
            <person name="Isaeva M."/>
        </authorList>
    </citation>
    <scope>NUCLEOTIDE SEQUENCE [LARGE SCALE GENOMIC DNA]</scope>
    <source>
        <strain evidence="1 2">KMM 3526</strain>
    </source>
</reference>
<gene>
    <name evidence="1" type="ORF">D9O36_17085</name>
</gene>
<evidence type="ECO:0000313" key="2">
    <source>
        <dbReference type="Proteomes" id="UP000540519"/>
    </source>
</evidence>
<name>A0A7X3D3D6_9FLAO</name>
<proteinExistence type="predicted"/>
<dbReference type="EMBL" id="RCNR01000044">
    <property type="protein sequence ID" value="MUH37565.1"/>
    <property type="molecule type" value="Genomic_DNA"/>
</dbReference>
<dbReference type="Pfam" id="PF04338">
    <property type="entry name" value="DUF481"/>
    <property type="match status" value="1"/>
</dbReference>
<organism evidence="1 2">
    <name type="scientific">Zobellia amurskyensis</name>
    <dbReference type="NCBI Taxonomy" id="248905"/>
    <lineage>
        <taxon>Bacteria</taxon>
        <taxon>Pseudomonadati</taxon>
        <taxon>Bacteroidota</taxon>
        <taxon>Flavobacteriia</taxon>
        <taxon>Flavobacteriales</taxon>
        <taxon>Flavobacteriaceae</taxon>
        <taxon>Zobellia</taxon>
    </lineage>
</organism>
<evidence type="ECO:0000313" key="1">
    <source>
        <dbReference type="EMBL" id="MUH37565.1"/>
    </source>
</evidence>
<protein>
    <submittedName>
        <fullName evidence="1">DUF481 domain-containing protein</fullName>
    </submittedName>
</protein>
<dbReference type="OrthoDB" id="5333575at2"/>
<comment type="caution">
    <text evidence="1">The sequence shown here is derived from an EMBL/GenBank/DDBJ whole genome shotgun (WGS) entry which is preliminary data.</text>
</comment>
<dbReference type="InterPro" id="IPR007433">
    <property type="entry name" value="DUF481"/>
</dbReference>
<dbReference type="AlphaFoldDB" id="A0A7X3D3D6"/>
<accession>A0A7X3D3D6</accession>
<sequence>MKLLLSIAITLIFFYNANAQLVNIESKRMQKDSVRFALKSDLLFNYTDNNGAYILQIGSNITTQIKSKDLKKIFFFIGNYNLIRSKDEDFQNSYFFHLRYNQKLTDLFRFEGFIQNQNNTLLSIRNRSLVGAGVRLKLVSEENAKVYFGNAYMYEIEIQKDTEEQFNNHRNSSYLSATYAFPKTRLDFTGTIYFQPLYRYIANHRVLSQLKAEMPLTGHLSVSALYNYSYSSFSTSTESDRSSNLKLGLTFSL</sequence>